<dbReference type="PANTHER" id="PTHR42919">
    <property type="entry name" value="N-ALPHA-ACETYLTRANSFERASE"/>
    <property type="match status" value="1"/>
</dbReference>
<keyword evidence="2" id="KW-0012">Acyltransferase</keyword>
<dbReference type="Gene3D" id="3.40.630.30">
    <property type="match status" value="1"/>
</dbReference>
<evidence type="ECO:0000259" key="3">
    <source>
        <dbReference type="PROSITE" id="PS51186"/>
    </source>
</evidence>
<evidence type="ECO:0000313" key="5">
    <source>
        <dbReference type="Proteomes" id="UP000604765"/>
    </source>
</evidence>
<evidence type="ECO:0000256" key="1">
    <source>
        <dbReference type="ARBA" id="ARBA00022679"/>
    </source>
</evidence>
<reference evidence="4 5" key="1">
    <citation type="journal article" date="2021" name="Int. J. Syst. Evol. Microbiol.">
        <title>Lentilactobacillus fungorum sp. nov., isolated from spent mushroom substrates.</title>
        <authorList>
            <person name="Tohno M."/>
            <person name="Tanizawa Y."/>
            <person name="Kojima Y."/>
            <person name="Sakamoto M."/>
            <person name="Ohkuma M."/>
            <person name="Kobayashi H."/>
        </authorList>
    </citation>
    <scope>NUCLEOTIDE SEQUENCE [LARGE SCALE GENOMIC DNA]</scope>
    <source>
        <strain evidence="4 5">YK48G</strain>
    </source>
</reference>
<dbReference type="RefSeq" id="WP_232365292.1">
    <property type="nucleotide sequence ID" value="NZ_BNJR01000011.1"/>
</dbReference>
<dbReference type="InterPro" id="IPR051556">
    <property type="entry name" value="N-term/lysine_N-AcTrnsfr"/>
</dbReference>
<proteinExistence type="predicted"/>
<keyword evidence="5" id="KW-1185">Reference proteome</keyword>
<gene>
    <name evidence="4" type="primary">paiA</name>
    <name evidence="4" type="ORF">YK48G_11280</name>
</gene>
<evidence type="ECO:0000256" key="2">
    <source>
        <dbReference type="ARBA" id="ARBA00023315"/>
    </source>
</evidence>
<dbReference type="InterPro" id="IPR000182">
    <property type="entry name" value="GNAT_dom"/>
</dbReference>
<evidence type="ECO:0000313" key="4">
    <source>
        <dbReference type="EMBL" id="GHP13703.1"/>
    </source>
</evidence>
<comment type="caution">
    <text evidence="4">The sequence shown here is derived from an EMBL/GenBank/DDBJ whole genome shotgun (WGS) entry which is preliminary data.</text>
</comment>
<dbReference type="PANTHER" id="PTHR42919:SF8">
    <property type="entry name" value="N-ALPHA-ACETYLTRANSFERASE 50"/>
    <property type="match status" value="1"/>
</dbReference>
<keyword evidence="1" id="KW-0808">Transferase</keyword>
<dbReference type="CDD" id="cd04301">
    <property type="entry name" value="NAT_SF"/>
    <property type="match status" value="1"/>
</dbReference>
<dbReference type="SUPFAM" id="SSF55729">
    <property type="entry name" value="Acyl-CoA N-acyltransferases (Nat)"/>
    <property type="match status" value="1"/>
</dbReference>
<protein>
    <submittedName>
        <fullName evidence="4">Spermidine/spermine N(1)-acetyltransferase</fullName>
    </submittedName>
</protein>
<feature type="domain" description="N-acetyltransferase" evidence="3">
    <location>
        <begin position="3"/>
        <end position="172"/>
    </location>
</feature>
<dbReference type="PROSITE" id="PS51186">
    <property type="entry name" value="GNAT"/>
    <property type="match status" value="1"/>
</dbReference>
<organism evidence="4 5">
    <name type="scientific">Lentilactobacillus fungorum</name>
    <dbReference type="NCBI Taxonomy" id="2201250"/>
    <lineage>
        <taxon>Bacteria</taxon>
        <taxon>Bacillati</taxon>
        <taxon>Bacillota</taxon>
        <taxon>Bacilli</taxon>
        <taxon>Lactobacillales</taxon>
        <taxon>Lactobacillaceae</taxon>
        <taxon>Lentilactobacillus</taxon>
    </lineage>
</organism>
<accession>A0ABQ3VZ67</accession>
<dbReference type="EMBL" id="BNJR01000011">
    <property type="protein sequence ID" value="GHP13703.1"/>
    <property type="molecule type" value="Genomic_DNA"/>
</dbReference>
<name>A0ABQ3VZ67_9LACO</name>
<sequence length="178" mass="19953">MTILIKKCTLADLSALQQISRVTFADTFGAYNTKTDLAQYLDRSYSEAQLKQELTNPNSAFYFILVAGVPAGYLKINVSSAQTEQMGDEALEVQRIYILPEFKRQGLGQKLIAQAITVAKKLSKQAIWLGVWENNPDALAFYDRMGFKQIGDHVFNLGDSPQRDLILKKELDKADVSQ</sequence>
<dbReference type="Pfam" id="PF00583">
    <property type="entry name" value="Acetyltransf_1"/>
    <property type="match status" value="1"/>
</dbReference>
<dbReference type="Proteomes" id="UP000604765">
    <property type="component" value="Unassembled WGS sequence"/>
</dbReference>
<dbReference type="InterPro" id="IPR016181">
    <property type="entry name" value="Acyl_CoA_acyltransferase"/>
</dbReference>